<dbReference type="InterPro" id="IPR002347">
    <property type="entry name" value="SDR_fam"/>
</dbReference>
<dbReference type="AlphaFoldDB" id="A0A2T9JQY5"/>
<keyword evidence="3" id="KW-1185">Reference proteome</keyword>
<dbReference type="PANTHER" id="PTHR42879">
    <property type="entry name" value="3-OXOACYL-(ACYL-CARRIER-PROTEIN) REDUCTASE"/>
    <property type="match status" value="1"/>
</dbReference>
<evidence type="ECO:0000256" key="1">
    <source>
        <dbReference type="ARBA" id="ARBA00006484"/>
    </source>
</evidence>
<dbReference type="PRINTS" id="PR00080">
    <property type="entry name" value="SDRFAMILY"/>
</dbReference>
<dbReference type="InterPro" id="IPR036291">
    <property type="entry name" value="NAD(P)-bd_dom_sf"/>
</dbReference>
<comment type="caution">
    <text evidence="2">The sequence shown here is derived from an EMBL/GenBank/DDBJ whole genome shotgun (WGS) entry which is preliminary data.</text>
</comment>
<gene>
    <name evidence="2" type="ORF">DDF65_06200</name>
</gene>
<dbReference type="CDD" id="cd05233">
    <property type="entry name" value="SDR_c"/>
    <property type="match status" value="1"/>
</dbReference>
<reference evidence="2 3" key="1">
    <citation type="submission" date="2018-04" db="EMBL/GenBank/DDBJ databases">
        <title>The genome sequence of Caulobacter sp. 736.</title>
        <authorList>
            <person name="Gao J."/>
            <person name="Sun J."/>
        </authorList>
    </citation>
    <scope>NUCLEOTIDE SEQUENCE [LARGE SCALE GENOMIC DNA]</scope>
    <source>
        <strain evidence="2 3">736</strain>
    </source>
</reference>
<name>A0A2T9JQY5_9CAUL</name>
<accession>A0A2T9JQY5</accession>
<dbReference type="Gene3D" id="3.40.50.720">
    <property type="entry name" value="NAD(P)-binding Rossmann-like Domain"/>
    <property type="match status" value="1"/>
</dbReference>
<organism evidence="2 3">
    <name type="scientific">Caulobacter radicis</name>
    <dbReference type="NCBI Taxonomy" id="2172650"/>
    <lineage>
        <taxon>Bacteria</taxon>
        <taxon>Pseudomonadati</taxon>
        <taxon>Pseudomonadota</taxon>
        <taxon>Alphaproteobacteria</taxon>
        <taxon>Caulobacterales</taxon>
        <taxon>Caulobacteraceae</taxon>
        <taxon>Caulobacter</taxon>
    </lineage>
</organism>
<dbReference type="EMBL" id="QDKP01000017">
    <property type="protein sequence ID" value="PVM86011.1"/>
    <property type="molecule type" value="Genomic_DNA"/>
</dbReference>
<dbReference type="InterPro" id="IPR050259">
    <property type="entry name" value="SDR"/>
</dbReference>
<protein>
    <submittedName>
        <fullName evidence="2">Short-chain dehydrogenase</fullName>
    </submittedName>
</protein>
<evidence type="ECO:0000313" key="3">
    <source>
        <dbReference type="Proteomes" id="UP000244913"/>
    </source>
</evidence>
<dbReference type="Proteomes" id="UP000244913">
    <property type="component" value="Unassembled WGS sequence"/>
</dbReference>
<dbReference type="SUPFAM" id="SSF51735">
    <property type="entry name" value="NAD(P)-binding Rossmann-fold domains"/>
    <property type="match status" value="1"/>
</dbReference>
<dbReference type="RefSeq" id="WP_116565568.1">
    <property type="nucleotide sequence ID" value="NZ_QDKP01000017.1"/>
</dbReference>
<proteinExistence type="inferred from homology"/>
<evidence type="ECO:0000313" key="2">
    <source>
        <dbReference type="EMBL" id="PVM86011.1"/>
    </source>
</evidence>
<sequence>MDLKLAGKRAIVTGGSRGIGKAIALALGREGVEVAIAGRDSVALEAATFELANALGRRVTPIRADTGDDASVDNLVRAAIAELGGIDILVNNAATPGGAAPAARLAEVDGAALLADVNVKVAGYLRTARAVAPHLLEGGWGRIINIGGLAARTTGHYVASIRNGAVSSLTKNLADELGPRGITANVIHPGGTRTEKTTPEAEARIAQGNTIGRIVDASEIAWLAAVLASPLSGAINGQTIAAGGGIPRTIDY</sequence>
<comment type="similarity">
    <text evidence="1">Belongs to the short-chain dehydrogenases/reductases (SDR) family.</text>
</comment>
<dbReference type="PRINTS" id="PR00081">
    <property type="entry name" value="GDHRDH"/>
</dbReference>
<dbReference type="Pfam" id="PF13561">
    <property type="entry name" value="adh_short_C2"/>
    <property type="match status" value="1"/>
</dbReference>